<proteinExistence type="inferred from homology"/>
<evidence type="ECO:0000313" key="6">
    <source>
        <dbReference type="Proteomes" id="UP000070675"/>
    </source>
</evidence>
<dbReference type="Gene3D" id="3.40.50.2300">
    <property type="match status" value="2"/>
</dbReference>
<evidence type="ECO:0000256" key="1">
    <source>
        <dbReference type="ARBA" id="ARBA00010062"/>
    </source>
</evidence>
<name>A0A133XXI5_9ACTN</name>
<dbReference type="RefSeq" id="WP_066304323.1">
    <property type="nucleotide sequence ID" value="NZ_KQ959483.1"/>
</dbReference>
<accession>A0A133XXI5</accession>
<sequence>MNGTYISRRNCIKLFGTSGVISILGLSGLNLAGCASTKSNSSQTGAFKLGSTGPITGAAAIYGASTKQGALVAIDEINKAAGSIKFDLNYQDDENDAEKTVNAYNNLKDWGMQIFVGATTTTSSIAVSSEANSDNMFMLTPSSSGTDVIGGQPDADGNVSVQRKKNVFQMCFTDPNQGSASAQYIADKKLATKIAVLYNNSDVYSTGVYKKFMVKAKELGLTVVVETSFTDDSATDFSVQLNKAKDAGADFLFMPMYYQPASLVLTQAKTMGYAPQFFGVDGLDGLLTLEGFDTSLAEGVMLLTLFTADATDEKTKTFVKTYKEQYGSVPTQFAADAYDAVYVVKKAIEKSGVTPDMDAKTICDKLIGAITASDFSYDGLTGTGMTWSDTGEVSKKPKGMVIKNGAYVGM</sequence>
<dbReference type="SUPFAM" id="SSF53822">
    <property type="entry name" value="Periplasmic binding protein-like I"/>
    <property type="match status" value="1"/>
</dbReference>
<dbReference type="CDD" id="cd06347">
    <property type="entry name" value="PBP1_ABC_LivK_ligand_binding-like"/>
    <property type="match status" value="1"/>
</dbReference>
<organism evidence="5 6">
    <name type="scientific">Atopobium deltae</name>
    <dbReference type="NCBI Taxonomy" id="1393034"/>
    <lineage>
        <taxon>Bacteria</taxon>
        <taxon>Bacillati</taxon>
        <taxon>Actinomycetota</taxon>
        <taxon>Coriobacteriia</taxon>
        <taxon>Coriobacteriales</taxon>
        <taxon>Atopobiaceae</taxon>
        <taxon>Atopobium</taxon>
    </lineage>
</organism>
<feature type="signal peptide" evidence="3">
    <location>
        <begin position="1"/>
        <end position="32"/>
    </location>
</feature>
<evidence type="ECO:0000256" key="2">
    <source>
        <dbReference type="ARBA" id="ARBA00022729"/>
    </source>
</evidence>
<dbReference type="InterPro" id="IPR051010">
    <property type="entry name" value="BCAA_transport"/>
</dbReference>
<keyword evidence="2 3" id="KW-0732">Signal</keyword>
<feature type="domain" description="Leucine-binding protein" evidence="4">
    <location>
        <begin position="48"/>
        <end position="391"/>
    </location>
</feature>
<dbReference type="Pfam" id="PF13458">
    <property type="entry name" value="Peripla_BP_6"/>
    <property type="match status" value="1"/>
</dbReference>
<evidence type="ECO:0000313" key="5">
    <source>
        <dbReference type="EMBL" id="KXB35641.1"/>
    </source>
</evidence>
<feature type="chain" id="PRO_5039207616" evidence="3">
    <location>
        <begin position="33"/>
        <end position="410"/>
    </location>
</feature>
<keyword evidence="6" id="KW-1185">Reference proteome</keyword>
<dbReference type="PANTHER" id="PTHR30483">
    <property type="entry name" value="LEUCINE-SPECIFIC-BINDING PROTEIN"/>
    <property type="match status" value="1"/>
</dbReference>
<reference evidence="6" key="1">
    <citation type="submission" date="2016-01" db="EMBL/GenBank/DDBJ databases">
        <authorList>
            <person name="Mitreva M."/>
            <person name="Pepin K.H."/>
            <person name="Mihindukulasuriya K.A."/>
            <person name="Fulton R."/>
            <person name="Fronick C."/>
            <person name="O'Laughlin M."/>
            <person name="Miner T."/>
            <person name="Herter B."/>
            <person name="Rosa B.A."/>
            <person name="Cordes M."/>
            <person name="Tomlinson C."/>
            <person name="Wollam A."/>
            <person name="Palsikar V.B."/>
            <person name="Mardis E.R."/>
            <person name="Wilson R.K."/>
        </authorList>
    </citation>
    <scope>NUCLEOTIDE SEQUENCE [LARGE SCALE GENOMIC DNA]</scope>
    <source>
        <strain evidence="6">DNF00019</strain>
    </source>
</reference>
<dbReference type="OrthoDB" id="9772589at2"/>
<dbReference type="PANTHER" id="PTHR30483:SF6">
    <property type="entry name" value="PERIPLASMIC BINDING PROTEIN OF ABC TRANSPORTER FOR NATURAL AMINO ACIDS"/>
    <property type="match status" value="1"/>
</dbReference>
<gene>
    <name evidence="5" type="ORF">HMPREF3192_00046</name>
</gene>
<protein>
    <submittedName>
        <fullName evidence="5">Tat pathway signal sequence domain protein</fullName>
    </submittedName>
</protein>
<dbReference type="STRING" id="1393034.HMPREF3192_00046"/>
<dbReference type="InterPro" id="IPR028082">
    <property type="entry name" value="Peripla_BP_I"/>
</dbReference>
<dbReference type="AlphaFoldDB" id="A0A133XXI5"/>
<evidence type="ECO:0000256" key="3">
    <source>
        <dbReference type="SAM" id="SignalP"/>
    </source>
</evidence>
<dbReference type="PATRIC" id="fig|1393034.3.peg.42"/>
<dbReference type="Proteomes" id="UP000070675">
    <property type="component" value="Unassembled WGS sequence"/>
</dbReference>
<comment type="caution">
    <text evidence="5">The sequence shown here is derived from an EMBL/GenBank/DDBJ whole genome shotgun (WGS) entry which is preliminary data.</text>
</comment>
<comment type="similarity">
    <text evidence="1">Belongs to the leucine-binding protein family.</text>
</comment>
<dbReference type="EMBL" id="LSCR01000001">
    <property type="protein sequence ID" value="KXB35641.1"/>
    <property type="molecule type" value="Genomic_DNA"/>
</dbReference>
<evidence type="ECO:0000259" key="4">
    <source>
        <dbReference type="Pfam" id="PF13458"/>
    </source>
</evidence>
<dbReference type="InterPro" id="IPR028081">
    <property type="entry name" value="Leu-bd"/>
</dbReference>